<dbReference type="AlphaFoldDB" id="A0A831PTH5"/>
<feature type="non-terminal residue" evidence="1">
    <location>
        <position position="1"/>
    </location>
</feature>
<dbReference type="Pfam" id="PF13749">
    <property type="entry name" value="HATPase_c_4"/>
    <property type="match status" value="1"/>
</dbReference>
<dbReference type="EMBL" id="DSBY01000238">
    <property type="protein sequence ID" value="HDS63618.1"/>
    <property type="molecule type" value="Genomic_DNA"/>
</dbReference>
<evidence type="ECO:0000313" key="1">
    <source>
        <dbReference type="EMBL" id="HDS63618.1"/>
    </source>
</evidence>
<protein>
    <submittedName>
        <fullName evidence="1">AAA family ATPase</fullName>
    </submittedName>
</protein>
<dbReference type="Proteomes" id="UP000885648">
    <property type="component" value="Unassembled WGS sequence"/>
</dbReference>
<accession>A0A831PTH5</accession>
<reference evidence="1" key="1">
    <citation type="journal article" date="2020" name="mSystems">
        <title>Genome- and Community-Level Interaction Insights into Carbon Utilization and Element Cycling Functions of Hydrothermarchaeota in Hydrothermal Sediment.</title>
        <authorList>
            <person name="Zhou Z."/>
            <person name="Liu Y."/>
            <person name="Xu W."/>
            <person name="Pan J."/>
            <person name="Luo Z.H."/>
            <person name="Li M."/>
        </authorList>
    </citation>
    <scope>NUCLEOTIDE SEQUENCE</scope>
    <source>
        <strain evidence="1">SpSt-1183</strain>
    </source>
</reference>
<gene>
    <name evidence="1" type="ORF">ENN52_05780</name>
</gene>
<dbReference type="Gene3D" id="3.30.565.60">
    <property type="match status" value="1"/>
</dbReference>
<dbReference type="InterPro" id="IPR038475">
    <property type="entry name" value="RecG_C_sf"/>
</dbReference>
<dbReference type="PANTHER" id="PTHR30595">
    <property type="entry name" value="GLPR-RELATED TRANSCRIPTIONAL REPRESSOR"/>
    <property type="match status" value="1"/>
</dbReference>
<name>A0A831PTH5_9EURY</name>
<comment type="caution">
    <text evidence="1">The sequence shown here is derived from an EMBL/GenBank/DDBJ whole genome shotgun (WGS) entry which is preliminary data.</text>
</comment>
<organism evidence="1">
    <name type="scientific">Methanofollis liminatans</name>
    <dbReference type="NCBI Taxonomy" id="2201"/>
    <lineage>
        <taxon>Archaea</taxon>
        <taxon>Methanobacteriati</taxon>
        <taxon>Methanobacteriota</taxon>
        <taxon>Stenosarchaea group</taxon>
        <taxon>Methanomicrobia</taxon>
        <taxon>Methanomicrobiales</taxon>
        <taxon>Methanomicrobiaceae</taxon>
        <taxon>Methanofollis</taxon>
    </lineage>
</organism>
<dbReference type="PANTHER" id="PTHR30595:SF6">
    <property type="entry name" value="SCHLAFEN ALBA-2 DOMAIN-CONTAINING PROTEIN"/>
    <property type="match status" value="1"/>
</dbReference>
<sequence length="247" mass="27796">LEIGNPGGFIGGVSPANILHHPPVARNPLLVGALIKLRLVNRSNLGVPRMYKAMLAEGKEPPVIEERGDAVTVTVKAGDYSLPVRVFVEEESERGEGLTVDHLLLLAYLLHHSEIDTHTAAVLIQRSEREARDTLHEMETRRGYLDRGGTGRGTYWVLRSDLHRRLMAPGHPDRDRRTDWEAAKTRVLSVLRQRAEHGEAGLSNAEIRQITRLDRYQVVRLMQQLQEEDTHISLGGRGRGSKYAYRL</sequence>
<proteinExistence type="predicted"/>